<evidence type="ECO:0008006" key="9">
    <source>
        <dbReference type="Google" id="ProtNLM"/>
    </source>
</evidence>
<feature type="compositionally biased region" description="Low complexity" evidence="6">
    <location>
        <begin position="281"/>
        <end position="293"/>
    </location>
</feature>
<name>A0A9P0DJX1_PHYSR</name>
<accession>A0A9P0DJX1</accession>
<feature type="compositionally biased region" description="Basic and acidic residues" evidence="6">
    <location>
        <begin position="104"/>
        <end position="125"/>
    </location>
</feature>
<dbReference type="InterPro" id="IPR051437">
    <property type="entry name" value="TTLL_monoglycylase"/>
</dbReference>
<dbReference type="InterPro" id="IPR004344">
    <property type="entry name" value="TTL/TTLL_fam"/>
</dbReference>
<dbReference type="Gene3D" id="3.30.470.20">
    <property type="entry name" value="ATP-grasp fold, B domain"/>
    <property type="match status" value="1"/>
</dbReference>
<feature type="region of interest" description="Disordered" evidence="6">
    <location>
        <begin position="104"/>
        <end position="304"/>
    </location>
</feature>
<dbReference type="GO" id="GO:0070736">
    <property type="term" value="F:protein-glycine ligase activity, initiating"/>
    <property type="evidence" value="ECO:0007669"/>
    <property type="project" value="TreeGrafter"/>
</dbReference>
<feature type="compositionally biased region" description="Basic and acidic residues" evidence="6">
    <location>
        <begin position="341"/>
        <end position="356"/>
    </location>
</feature>
<evidence type="ECO:0000256" key="6">
    <source>
        <dbReference type="SAM" id="MobiDB-lite"/>
    </source>
</evidence>
<organism evidence="7 8">
    <name type="scientific">Phyllotreta striolata</name>
    <name type="common">Striped flea beetle</name>
    <name type="synonym">Crioceris striolata</name>
    <dbReference type="NCBI Taxonomy" id="444603"/>
    <lineage>
        <taxon>Eukaryota</taxon>
        <taxon>Metazoa</taxon>
        <taxon>Ecdysozoa</taxon>
        <taxon>Arthropoda</taxon>
        <taxon>Hexapoda</taxon>
        <taxon>Insecta</taxon>
        <taxon>Pterygota</taxon>
        <taxon>Neoptera</taxon>
        <taxon>Endopterygota</taxon>
        <taxon>Coleoptera</taxon>
        <taxon>Polyphaga</taxon>
        <taxon>Cucujiformia</taxon>
        <taxon>Chrysomeloidea</taxon>
        <taxon>Chrysomelidae</taxon>
        <taxon>Galerucinae</taxon>
        <taxon>Alticini</taxon>
        <taxon>Phyllotreta</taxon>
    </lineage>
</organism>
<dbReference type="GO" id="GO:0015630">
    <property type="term" value="C:microtubule cytoskeleton"/>
    <property type="evidence" value="ECO:0007669"/>
    <property type="project" value="TreeGrafter"/>
</dbReference>
<dbReference type="PANTHER" id="PTHR45870">
    <property type="entry name" value="TUBULIN MONOGLYCYLASE TTLL3"/>
    <property type="match status" value="1"/>
</dbReference>
<dbReference type="GO" id="GO:0005524">
    <property type="term" value="F:ATP binding"/>
    <property type="evidence" value="ECO:0007669"/>
    <property type="project" value="UniProtKB-KW"/>
</dbReference>
<feature type="compositionally biased region" description="Basic and acidic residues" evidence="6">
    <location>
        <begin position="195"/>
        <end position="205"/>
    </location>
</feature>
<feature type="compositionally biased region" description="Basic residues" evidence="6">
    <location>
        <begin position="255"/>
        <end position="265"/>
    </location>
</feature>
<feature type="compositionally biased region" description="Polar residues" evidence="6">
    <location>
        <begin position="316"/>
        <end position="340"/>
    </location>
</feature>
<proteinExistence type="predicted"/>
<dbReference type="GO" id="GO:0060271">
    <property type="term" value="P:cilium assembly"/>
    <property type="evidence" value="ECO:0007669"/>
    <property type="project" value="TreeGrafter"/>
</dbReference>
<dbReference type="GO" id="GO:0005930">
    <property type="term" value="C:axoneme"/>
    <property type="evidence" value="ECO:0007669"/>
    <property type="project" value="TreeGrafter"/>
</dbReference>
<feature type="region of interest" description="Disordered" evidence="6">
    <location>
        <begin position="316"/>
        <end position="362"/>
    </location>
</feature>
<keyword evidence="8" id="KW-1185">Reference proteome</keyword>
<sequence length="1030" mass="118322">MTDEIRRILPSHTLDSLESEISEILDICQNFFDNDSRIKVRQHNNGNLFDYETNANIEQLAQDMAQMVENFKHQLVHPKAENDVRLKSKIKEIYEEKLGAKKKPINKEPEKDPKGKEKEKCKEVETTAANQTEPTDKQQAPDDDAEDRCRNEEKCRPSEKSFDPSKKYLELYNAKLLSKNKVPPEKMSKAPVNKEGAKKSIDKFKTSPSGNLLDKNKSKNDHSNKSLKNLIDRKANSVKANKADSASNSSSRPSLSHRKLRKERSHSKELRNAASKQEGVAAATAASASANASPKPIKPQTQQVVEPVVKKSQVVTQQAKQPSKTMAVLQSKTSVSNSLARKSETKLSEKYPEAGSKEGTTVNLTNPAVNMTGRISAAYDFPKASSTSLLDGSGSKKNKMCVLSKDTCNPLGLLKDEVEEAVMQKKTFSVKGCYPIIRQALIRRGWVEKVNASYRDDTRGIKNYLSLTMQELYDLTKLAETHQIAKKVLRSKLLGPGHQVDLYWAPNYISYQECYDKIKMTLINKIRWNSASYTSKHGLCEASRHAFWFNLPGVAKLNVPRSYRLAKEGDAEEFVRDFNMTAAMALLKWTKSRYEIQKAKLMNANGKVPLRIFDFAINECYKYLKRARHEDIDQEIKDALSHEWNEYLEYFYKLVHVGNQFKLEEHVSEVDMFRRATYLLDRIKEYYPSMDMDGELNIWILKPTNSCRGIGIHMCRTLKYVLDTVKANPNRRYIIQKYIERPLLIYNTKFDIRQWFMISSTIPLTIWIYKICYLRFSSQTYNLKKLHESIHLTNNSVQCKYRNSQQDPHLPTYCMWDSNEFKAYLMGKGQANAYNEIIYPGMKESITAAVLMHQDNMEKRKNSFEVYGADFILTEDFQPWLLEINANPALHASTPVTARLCPKLMEDVIKVVVDLDRNKNASTGNFELIYKSTIMKDAPPKQLKSLMVEGKPLNTDYFHRTKWSPKEREPETTDWGLNRKIKNLSKNMDMTDFGLTSVTSVKETLHSLLELLKKEKERRKDGKRGSIREH</sequence>
<keyword evidence="3" id="KW-0436">Ligase</keyword>
<dbReference type="PANTHER" id="PTHR45870:SF2">
    <property type="entry name" value="TUBULIN MONOGLYCYLASE TTLL3"/>
    <property type="match status" value="1"/>
</dbReference>
<dbReference type="Proteomes" id="UP001153712">
    <property type="component" value="Chromosome 1"/>
</dbReference>
<evidence type="ECO:0000256" key="2">
    <source>
        <dbReference type="ARBA" id="ARBA00022490"/>
    </source>
</evidence>
<dbReference type="SUPFAM" id="SSF56059">
    <property type="entry name" value="Glutathione synthetase ATP-binding domain-like"/>
    <property type="match status" value="1"/>
</dbReference>
<dbReference type="GO" id="GO:0003341">
    <property type="term" value="P:cilium movement"/>
    <property type="evidence" value="ECO:0007669"/>
    <property type="project" value="TreeGrafter"/>
</dbReference>
<dbReference type="PROSITE" id="PS51221">
    <property type="entry name" value="TTL"/>
    <property type="match status" value="1"/>
</dbReference>
<keyword evidence="4" id="KW-0547">Nucleotide-binding</keyword>
<keyword evidence="2" id="KW-0963">Cytoplasm</keyword>
<evidence type="ECO:0000256" key="5">
    <source>
        <dbReference type="ARBA" id="ARBA00022840"/>
    </source>
</evidence>
<evidence type="ECO:0000256" key="1">
    <source>
        <dbReference type="ARBA" id="ARBA00004496"/>
    </source>
</evidence>
<dbReference type="Pfam" id="PF03133">
    <property type="entry name" value="TTL"/>
    <property type="match status" value="1"/>
</dbReference>
<evidence type="ECO:0000256" key="4">
    <source>
        <dbReference type="ARBA" id="ARBA00022741"/>
    </source>
</evidence>
<reference evidence="7" key="1">
    <citation type="submission" date="2022-01" db="EMBL/GenBank/DDBJ databases">
        <authorList>
            <person name="King R."/>
        </authorList>
    </citation>
    <scope>NUCLEOTIDE SEQUENCE</scope>
</reference>
<protein>
    <recommendedName>
        <fullName evidence="9">Tubulin glycylase 3A</fullName>
    </recommendedName>
</protein>
<feature type="compositionally biased region" description="Basic and acidic residues" evidence="6">
    <location>
        <begin position="214"/>
        <end position="235"/>
    </location>
</feature>
<dbReference type="OrthoDB" id="202825at2759"/>
<feature type="compositionally biased region" description="Basic and acidic residues" evidence="6">
    <location>
        <begin position="147"/>
        <end position="169"/>
    </location>
</feature>
<feature type="compositionally biased region" description="Low complexity" evidence="6">
    <location>
        <begin position="237"/>
        <end position="254"/>
    </location>
</feature>
<comment type="subcellular location">
    <subcellularLocation>
        <location evidence="1">Cytoplasm</location>
    </subcellularLocation>
</comment>
<dbReference type="EMBL" id="OU900094">
    <property type="protein sequence ID" value="CAH1141105.1"/>
    <property type="molecule type" value="Genomic_DNA"/>
</dbReference>
<evidence type="ECO:0000313" key="8">
    <source>
        <dbReference type="Proteomes" id="UP001153712"/>
    </source>
</evidence>
<evidence type="ECO:0000256" key="3">
    <source>
        <dbReference type="ARBA" id="ARBA00022598"/>
    </source>
</evidence>
<gene>
    <name evidence="7" type="ORF">PHYEVI_LOCUS855</name>
</gene>
<evidence type="ECO:0000313" key="7">
    <source>
        <dbReference type="EMBL" id="CAH1141105.1"/>
    </source>
</evidence>
<dbReference type="AlphaFoldDB" id="A0A9P0DJX1"/>
<keyword evidence="5" id="KW-0067">ATP-binding</keyword>